<dbReference type="PANTHER" id="PTHR34266">
    <property type="entry name" value="THIAZOLE SYNTHASE"/>
    <property type="match status" value="1"/>
</dbReference>
<dbReference type="UniPathway" id="UPA00060"/>
<dbReference type="InterPro" id="IPR033983">
    <property type="entry name" value="Thiazole_synthase_ThiG"/>
</dbReference>
<dbReference type="SUPFAM" id="SSF110399">
    <property type="entry name" value="ThiG-like"/>
    <property type="match status" value="1"/>
</dbReference>
<comment type="catalytic activity">
    <reaction evidence="7">
        <text>[ThiS sulfur-carrier protein]-C-terminal-Gly-aminoethanethioate + 2-iminoacetate + 1-deoxy-D-xylulose 5-phosphate = [ThiS sulfur-carrier protein]-C-terminal Gly-Gly + 2-[(2R,5Z)-2-carboxy-4-methylthiazol-5(2H)-ylidene]ethyl phosphate + 2 H2O + H(+)</text>
        <dbReference type="Rhea" id="RHEA:26297"/>
        <dbReference type="Rhea" id="RHEA-COMP:12909"/>
        <dbReference type="Rhea" id="RHEA-COMP:19908"/>
        <dbReference type="ChEBI" id="CHEBI:15377"/>
        <dbReference type="ChEBI" id="CHEBI:15378"/>
        <dbReference type="ChEBI" id="CHEBI:57792"/>
        <dbReference type="ChEBI" id="CHEBI:62899"/>
        <dbReference type="ChEBI" id="CHEBI:77846"/>
        <dbReference type="ChEBI" id="CHEBI:90778"/>
        <dbReference type="ChEBI" id="CHEBI:232372"/>
        <dbReference type="EC" id="2.8.1.10"/>
    </reaction>
</comment>
<proteinExistence type="predicted"/>
<name>A0A3S4IFC7_SALER</name>
<evidence type="ECO:0000256" key="2">
    <source>
        <dbReference type="ARBA" id="ARBA00004948"/>
    </source>
</evidence>
<dbReference type="Proteomes" id="UP000275676">
    <property type="component" value="Chromosome"/>
</dbReference>
<accession>A0A3S4IFC7</accession>
<dbReference type="GO" id="GO:1990107">
    <property type="term" value="F:thiazole synthase activity"/>
    <property type="evidence" value="ECO:0007669"/>
    <property type="project" value="UniProtKB-EC"/>
</dbReference>
<comment type="function">
    <text evidence="1">Catalyzes the rearrangement of 1-deoxy-D-xylulose 5-phosphate (DXP) to produce the thiazole phosphate moiety of thiamine. Sulfur is provided by the thiocarboxylate moiety of the carrier protein ThiS. In vitro, sulfur can be provided by H(2)S.</text>
</comment>
<evidence type="ECO:0000256" key="5">
    <source>
        <dbReference type="ARBA" id="ARBA00022977"/>
    </source>
</evidence>
<comment type="pathway">
    <text evidence="2">Cofactor biosynthesis; thiamine diphosphate biosynthesis.</text>
</comment>
<keyword evidence="6" id="KW-0704">Schiff base</keyword>
<dbReference type="PANTHER" id="PTHR34266:SF2">
    <property type="entry name" value="THIAZOLE SYNTHASE"/>
    <property type="match status" value="1"/>
</dbReference>
<evidence type="ECO:0000259" key="8">
    <source>
        <dbReference type="Pfam" id="PF05690"/>
    </source>
</evidence>
<protein>
    <recommendedName>
        <fullName evidence="3">thiazole synthase</fullName>
        <ecNumber evidence="3">2.8.1.10</ecNumber>
    </recommendedName>
</protein>
<dbReference type="AlphaFoldDB" id="A0A3S4IFC7"/>
<keyword evidence="5" id="KW-0784">Thiamine biosynthesis</keyword>
<evidence type="ECO:0000313" key="10">
    <source>
        <dbReference type="Proteomes" id="UP000275676"/>
    </source>
</evidence>
<dbReference type="Gene3D" id="3.20.20.70">
    <property type="entry name" value="Aldolase class I"/>
    <property type="match status" value="1"/>
</dbReference>
<dbReference type="InterPro" id="IPR013785">
    <property type="entry name" value="Aldolase_TIM"/>
</dbReference>
<evidence type="ECO:0000256" key="3">
    <source>
        <dbReference type="ARBA" id="ARBA00011960"/>
    </source>
</evidence>
<organism evidence="9 10">
    <name type="scientific">Salmonella enterica subsp. arizonae</name>
    <dbReference type="NCBI Taxonomy" id="59203"/>
    <lineage>
        <taxon>Bacteria</taxon>
        <taxon>Pseudomonadati</taxon>
        <taxon>Pseudomonadota</taxon>
        <taxon>Gammaproteobacteria</taxon>
        <taxon>Enterobacterales</taxon>
        <taxon>Enterobacteriaceae</taxon>
        <taxon>Salmonella</taxon>
    </lineage>
</organism>
<dbReference type="GO" id="GO:0009229">
    <property type="term" value="P:thiamine diphosphate biosynthetic process"/>
    <property type="evidence" value="ECO:0007669"/>
    <property type="project" value="UniProtKB-UniPathway"/>
</dbReference>
<evidence type="ECO:0000256" key="4">
    <source>
        <dbReference type="ARBA" id="ARBA00022679"/>
    </source>
</evidence>
<feature type="domain" description="Thiazole synthase ThiG" evidence="8">
    <location>
        <begin position="1"/>
        <end position="99"/>
    </location>
</feature>
<keyword evidence="4 9" id="KW-0808">Transferase</keyword>
<reference evidence="9 10" key="1">
    <citation type="submission" date="2018-12" db="EMBL/GenBank/DDBJ databases">
        <authorList>
            <consortium name="Pathogen Informatics"/>
        </authorList>
    </citation>
    <scope>NUCLEOTIDE SEQUENCE [LARGE SCALE GENOMIC DNA]</scope>
    <source>
        <strain evidence="9 10">NCTC10047</strain>
    </source>
</reference>
<dbReference type="EC" id="2.8.1.10" evidence="3"/>
<dbReference type="InterPro" id="IPR008867">
    <property type="entry name" value="ThiG"/>
</dbReference>
<gene>
    <name evidence="9" type="primary">thiG_3</name>
    <name evidence="9" type="ORF">NCTC10047_05572</name>
</gene>
<evidence type="ECO:0000313" key="9">
    <source>
        <dbReference type="EMBL" id="VEA79568.1"/>
    </source>
</evidence>
<evidence type="ECO:0000256" key="7">
    <source>
        <dbReference type="ARBA" id="ARBA00049897"/>
    </source>
</evidence>
<evidence type="ECO:0000256" key="1">
    <source>
        <dbReference type="ARBA" id="ARBA00002834"/>
    </source>
</evidence>
<dbReference type="EMBL" id="LR134156">
    <property type="protein sequence ID" value="VEA79568.1"/>
    <property type="molecule type" value="Genomic_DNA"/>
</dbReference>
<evidence type="ECO:0000256" key="6">
    <source>
        <dbReference type="ARBA" id="ARBA00023270"/>
    </source>
</evidence>
<sequence>MPLGAPIGSNQGLETRAMLEIIIQQATVPVVVDAGIGVPSHATQALEIGADAVLVNTAIAVADDPVMMANAFRLAVEAGVLARLAVPGNRSIYASATSPLTGFLEASV</sequence>
<dbReference type="Pfam" id="PF05690">
    <property type="entry name" value="ThiG"/>
    <property type="match status" value="1"/>
</dbReference>